<dbReference type="EMBL" id="VCKW01000053">
    <property type="protein sequence ID" value="TMR02220.1"/>
    <property type="molecule type" value="Genomic_DNA"/>
</dbReference>
<comment type="caution">
    <text evidence="1">The sequence shown here is derived from an EMBL/GenBank/DDBJ whole genome shotgun (WGS) entry which is preliminary data.</text>
</comment>
<evidence type="ECO:0000313" key="2">
    <source>
        <dbReference type="Proteomes" id="UP000309174"/>
    </source>
</evidence>
<evidence type="ECO:0000313" key="1">
    <source>
        <dbReference type="EMBL" id="TMR02220.1"/>
    </source>
</evidence>
<name>A0A5C4JEF3_9ACTN</name>
<protein>
    <submittedName>
        <fullName evidence="1">Uncharacterized protein</fullName>
    </submittedName>
</protein>
<dbReference type="AlphaFoldDB" id="A0A5C4JEF3"/>
<dbReference type="Proteomes" id="UP000309174">
    <property type="component" value="Unassembled WGS sequence"/>
</dbReference>
<organism evidence="1 2">
    <name type="scientific">Actinomadura soli</name>
    <dbReference type="NCBI Taxonomy" id="2508997"/>
    <lineage>
        <taxon>Bacteria</taxon>
        <taxon>Bacillati</taxon>
        <taxon>Actinomycetota</taxon>
        <taxon>Actinomycetes</taxon>
        <taxon>Streptosporangiales</taxon>
        <taxon>Thermomonosporaceae</taxon>
        <taxon>Actinomadura</taxon>
    </lineage>
</organism>
<accession>A0A5C4JEF3</accession>
<keyword evidence="2" id="KW-1185">Reference proteome</keyword>
<proteinExistence type="predicted"/>
<gene>
    <name evidence="1" type="ORF">ETD83_13060</name>
</gene>
<reference evidence="1 2" key="1">
    <citation type="submission" date="2019-05" db="EMBL/GenBank/DDBJ databases">
        <title>Draft genome sequence of Actinomadura sp. 14C53.</title>
        <authorList>
            <person name="Saricaoglu S."/>
            <person name="Isik K."/>
        </authorList>
    </citation>
    <scope>NUCLEOTIDE SEQUENCE [LARGE SCALE GENOMIC DNA]</scope>
    <source>
        <strain evidence="1 2">14C53</strain>
    </source>
</reference>
<sequence length="67" mass="7675">MSLSLWSIPEEPGRPYRVITVKHTSPVICDPCLEDPYFAAGAVNQRDLDGEFIVNFVHELREGRVFR</sequence>